<dbReference type="GO" id="GO:0006046">
    <property type="term" value="P:N-acetylglucosamine catabolic process"/>
    <property type="evidence" value="ECO:0007669"/>
    <property type="project" value="TreeGrafter"/>
</dbReference>
<feature type="domain" description="Amidohydrolase-related" evidence="4">
    <location>
        <begin position="369"/>
        <end position="444"/>
    </location>
</feature>
<feature type="transmembrane region" description="Helical" evidence="3">
    <location>
        <begin position="26"/>
        <end position="45"/>
    </location>
</feature>
<keyword evidence="1" id="KW-0378">Hydrolase</keyword>
<keyword evidence="3" id="KW-1133">Transmembrane helix</keyword>
<evidence type="ECO:0000256" key="1">
    <source>
        <dbReference type="ARBA" id="ARBA00022801"/>
    </source>
</evidence>
<dbReference type="AlphaFoldDB" id="A0A507DX41"/>
<accession>A0A507DX41</accession>
<reference evidence="5 6" key="1">
    <citation type="journal article" date="2019" name="Sci. Rep.">
        <title>Comparative genomics of chytrid fungi reveal insights into the obligate biotrophic and pathogenic lifestyle of Synchytrium endobioticum.</title>
        <authorList>
            <person name="van de Vossenberg B.T.L.H."/>
            <person name="Warris S."/>
            <person name="Nguyen H.D.T."/>
            <person name="van Gent-Pelzer M.P.E."/>
            <person name="Joly D.L."/>
            <person name="van de Geest H.C."/>
            <person name="Bonants P.J.M."/>
            <person name="Smith D.S."/>
            <person name="Levesque C.A."/>
            <person name="van der Lee T.A.J."/>
        </authorList>
    </citation>
    <scope>NUCLEOTIDE SEQUENCE [LARGE SCALE GENOMIC DNA]</scope>
    <source>
        <strain evidence="5 6">CBS 809.83</strain>
    </source>
</reference>
<feature type="region of interest" description="Disordered" evidence="2">
    <location>
        <begin position="810"/>
        <end position="832"/>
    </location>
</feature>
<dbReference type="STRING" id="109895.A0A507DX41"/>
<dbReference type="InterPro" id="IPR032466">
    <property type="entry name" value="Metal_Hydrolase"/>
</dbReference>
<keyword evidence="6" id="KW-1185">Reference proteome</keyword>
<dbReference type="Gene3D" id="3.20.20.140">
    <property type="entry name" value="Metal-dependent hydrolases"/>
    <property type="match status" value="3"/>
</dbReference>
<dbReference type="GO" id="GO:0008448">
    <property type="term" value="F:N-acetylglucosamine-6-phosphate deacetylase activity"/>
    <property type="evidence" value="ECO:0007669"/>
    <property type="project" value="TreeGrafter"/>
</dbReference>
<organism evidence="5 6">
    <name type="scientific">Powellomyces hirtus</name>
    <dbReference type="NCBI Taxonomy" id="109895"/>
    <lineage>
        <taxon>Eukaryota</taxon>
        <taxon>Fungi</taxon>
        <taxon>Fungi incertae sedis</taxon>
        <taxon>Chytridiomycota</taxon>
        <taxon>Chytridiomycota incertae sedis</taxon>
        <taxon>Chytridiomycetes</taxon>
        <taxon>Spizellomycetales</taxon>
        <taxon>Powellomycetaceae</taxon>
        <taxon>Powellomyces</taxon>
    </lineage>
</organism>
<dbReference type="InterPro" id="IPR006680">
    <property type="entry name" value="Amidohydro-rel"/>
</dbReference>
<keyword evidence="3" id="KW-0812">Transmembrane</keyword>
<feature type="region of interest" description="Disordered" evidence="2">
    <location>
        <begin position="79"/>
        <end position="99"/>
    </location>
</feature>
<proteinExistence type="predicted"/>
<evidence type="ECO:0000313" key="6">
    <source>
        <dbReference type="Proteomes" id="UP000318582"/>
    </source>
</evidence>
<evidence type="ECO:0000256" key="2">
    <source>
        <dbReference type="SAM" id="MobiDB-lite"/>
    </source>
</evidence>
<evidence type="ECO:0000259" key="4">
    <source>
        <dbReference type="Pfam" id="PF01979"/>
    </source>
</evidence>
<keyword evidence="3" id="KW-0472">Membrane</keyword>
<dbReference type="Pfam" id="PF01979">
    <property type="entry name" value="Amidohydro_1"/>
    <property type="match status" value="1"/>
</dbReference>
<dbReference type="PANTHER" id="PTHR11113">
    <property type="entry name" value="N-ACETYLGLUCOSAMINE-6-PHOSPHATE DEACETYLASE"/>
    <property type="match status" value="1"/>
</dbReference>
<dbReference type="Proteomes" id="UP000318582">
    <property type="component" value="Unassembled WGS sequence"/>
</dbReference>
<dbReference type="PANTHER" id="PTHR11113:SF14">
    <property type="entry name" value="N-ACETYLGLUCOSAMINE-6-PHOSPHATE DEACETYLASE"/>
    <property type="match status" value="1"/>
</dbReference>
<evidence type="ECO:0000313" key="5">
    <source>
        <dbReference type="EMBL" id="TPX55745.1"/>
    </source>
</evidence>
<protein>
    <recommendedName>
        <fullName evidence="4">Amidohydrolase-related domain-containing protein</fullName>
    </recommendedName>
</protein>
<evidence type="ECO:0000256" key="3">
    <source>
        <dbReference type="SAM" id="Phobius"/>
    </source>
</evidence>
<comment type="caution">
    <text evidence="5">The sequence shown here is derived from an EMBL/GenBank/DDBJ whole genome shotgun (WGS) entry which is preliminary data.</text>
</comment>
<dbReference type="SUPFAM" id="SSF51338">
    <property type="entry name" value="Composite domain of metallo-dependent hydrolases"/>
    <property type="match status" value="2"/>
</dbReference>
<gene>
    <name evidence="5" type="ORF">PhCBS80983_g05069</name>
</gene>
<dbReference type="InterPro" id="IPR011059">
    <property type="entry name" value="Metal-dep_hydrolase_composite"/>
</dbReference>
<name>A0A507DX41_9FUNG</name>
<dbReference type="SUPFAM" id="SSF51556">
    <property type="entry name" value="Metallo-dependent hydrolases"/>
    <property type="match status" value="2"/>
</dbReference>
<dbReference type="EMBL" id="QEAQ01000097">
    <property type="protein sequence ID" value="TPX55745.1"/>
    <property type="molecule type" value="Genomic_DNA"/>
</dbReference>
<sequence length="900" mass="96198">MSDLKQPPVNAGGSLFRGSAMAKPSGAAWAFFLAFVLGGPAILLFRPSIPPATVNGVSAASFSHAWEAHCTPHVPAYIKTASERSRNPRDGIGGEEESKPTVLRNATLLNGDGTIQYGVDVAWRHGVFVKAPKTTSDEWIELDVGGRWVTPGLIDQHSHAGVDSWPALWATDDTNEMTESPLMPQLRALDGFNPNDPAIRAINSGGVTTSLILPGSGNLMGGEGFVIKHRKLKSNEVADMRIGAGDEDHQLRWMKMACGENPKRVYGSRDKLPGSRLGSAWGFRRSFAAARDLLHRQKDWCAAAGAARHKYGHAAAHQVISTRYPTDLAFESLAALLKGEVLLNVHCYEADNWGYKKEAYDTSVRAGAILRAAGVDVAYKSDHPVLNSQHLIFEAAKAHHYGLEAEDAIASVTSVPARKLGLGHRVGTIAPGYDADVVVWNAYPLSLGAHPLRVYTDGYETISQPLGKNSSVAAESTPETRSVLKIPDTPTHCSANVSVYSITNIERAHTNETGPYEISSIVVENGVVTCLGSCEPRGDVYDVGGGVVTPGLIAALSSLGMSEIGSESSTRDGSVKDFAALAEAGGTDARWAVRVASDSKQLRAANHAGVLEAVAVPTNRGLVQGSSFGFRTGAEDITTASSEKYRDPDYAALHITIGDEAKDGHTFANSVSGQFAQVRRMLGKSDGPWALVRRGMRLVVHVNEVNDIHRVLDLTQAGIVPALTIAGGAEAHLAAARLHSTNTPVILSPARCTPGTYETRRCILPGQGEKSRIDILREAGVKVALAVELPGDTRDLMWEAGWALADSHSSSLSHAQGNNTTRKPSPPTESDAVGWVTWDVADALKEARRQPLYPQLPDDGRITVGRPASFVVYDGSPVVFGTRILLTADREKVTCKPEQL</sequence>